<dbReference type="InterPro" id="IPR052424">
    <property type="entry name" value="Kielin_Chordin-BMP_Reg"/>
</dbReference>
<dbReference type="Gene3D" id="6.20.200.20">
    <property type="match status" value="4"/>
</dbReference>
<name>A0A267GDG7_9PLAT</name>
<dbReference type="Proteomes" id="UP000215902">
    <property type="component" value="Unassembled WGS sequence"/>
</dbReference>
<gene>
    <name evidence="8" type="ORF">BOX15_Mlig023327g1</name>
</gene>
<dbReference type="AlphaFoldDB" id="A0A267GDG7"/>
<feature type="compositionally biased region" description="Basic residues" evidence="4">
    <location>
        <begin position="686"/>
        <end position="705"/>
    </location>
</feature>
<organism evidence="8 9">
    <name type="scientific">Macrostomum lignano</name>
    <dbReference type="NCBI Taxonomy" id="282301"/>
    <lineage>
        <taxon>Eukaryota</taxon>
        <taxon>Metazoa</taxon>
        <taxon>Spiralia</taxon>
        <taxon>Lophotrochozoa</taxon>
        <taxon>Platyhelminthes</taxon>
        <taxon>Rhabditophora</taxon>
        <taxon>Macrostomorpha</taxon>
        <taxon>Macrostomida</taxon>
        <taxon>Macrostomidae</taxon>
        <taxon>Macrostomum</taxon>
    </lineage>
</organism>
<evidence type="ECO:0000259" key="7">
    <source>
        <dbReference type="PROSITE" id="PS51233"/>
    </source>
</evidence>
<proteinExistence type="predicted"/>
<dbReference type="PROSITE" id="PS01208">
    <property type="entry name" value="VWFC_1"/>
    <property type="match status" value="2"/>
</dbReference>
<dbReference type="SUPFAM" id="SSF57567">
    <property type="entry name" value="Serine protease inhibitors"/>
    <property type="match status" value="1"/>
</dbReference>
<dbReference type="SMART" id="SM00216">
    <property type="entry name" value="VWD"/>
    <property type="match status" value="1"/>
</dbReference>
<dbReference type="SMART" id="SM00214">
    <property type="entry name" value="VWC"/>
    <property type="match status" value="5"/>
</dbReference>
<dbReference type="GO" id="GO:0005576">
    <property type="term" value="C:extracellular region"/>
    <property type="evidence" value="ECO:0007669"/>
    <property type="project" value="UniProtKB-SubCell"/>
</dbReference>
<evidence type="ECO:0000256" key="5">
    <source>
        <dbReference type="SAM" id="SignalP"/>
    </source>
</evidence>
<evidence type="ECO:0000256" key="2">
    <source>
        <dbReference type="ARBA" id="ARBA00022525"/>
    </source>
</evidence>
<feature type="compositionally biased region" description="Gly residues" evidence="4">
    <location>
        <begin position="674"/>
        <end position="684"/>
    </location>
</feature>
<evidence type="ECO:0000259" key="6">
    <source>
        <dbReference type="PROSITE" id="PS50184"/>
    </source>
</evidence>
<evidence type="ECO:0000256" key="4">
    <source>
        <dbReference type="SAM" id="MobiDB-lite"/>
    </source>
</evidence>
<dbReference type="PROSITE" id="PS51233">
    <property type="entry name" value="VWFD"/>
    <property type="match status" value="1"/>
</dbReference>
<evidence type="ECO:0008006" key="10">
    <source>
        <dbReference type="Google" id="ProtNLM"/>
    </source>
</evidence>
<feature type="domain" description="VWFC" evidence="6">
    <location>
        <begin position="291"/>
        <end position="354"/>
    </location>
</feature>
<comment type="caution">
    <text evidence="8">The sequence shown here is derived from an EMBL/GenBank/DDBJ whole genome shotgun (WGS) entry which is preliminary data.</text>
</comment>
<dbReference type="InterPro" id="IPR036084">
    <property type="entry name" value="Ser_inhib-like_sf"/>
</dbReference>
<dbReference type="Pfam" id="PF00094">
    <property type="entry name" value="VWD"/>
    <property type="match status" value="1"/>
</dbReference>
<feature type="chain" id="PRO_5012763435" description="VWFC domain-containing protein" evidence="5">
    <location>
        <begin position="25"/>
        <end position="705"/>
    </location>
</feature>
<feature type="domain" description="VWFC" evidence="6">
    <location>
        <begin position="229"/>
        <end position="288"/>
    </location>
</feature>
<dbReference type="InterPro" id="IPR001846">
    <property type="entry name" value="VWF_type-D"/>
</dbReference>
<keyword evidence="3 5" id="KW-0732">Signal</keyword>
<sequence length="705" mass="78555">MRLAAAGLALLAAYLLSLATQAQQREVLEVRRTSCSQFNGGQPPGVASLHSMPCHKCFCNNDRLTCTRQVCEPVPPDCHVTENNGCCESCRSCRLELRNGRFLTLPHGQAWHSADEPCQVFRCHSGLITQQTRICHPTCVEEYQVRRPGQCCPSCFGCTVKNMLVSPDQNVRPFEDQSVVCRCEGGMLSCFKDACQLVNCPPAEQTHSGHCLACSAVSGAEARAKPAEQQCLFQGQTYSNTTAWSVDRCTDCSCRHGTIVCRRQNCPVLECAEKDYFQPKGDCCPVCRDSRDCVDPSGRRYKHAAQWQPDTCSHCICRAGQISCRKPDCADQRNGCAPGYELETRPGQCCPQCVEKFGSCSVLGRPLLRTFDASIVHMRERCRYTLVKLCVERYSKFRIRFAYGRRGRALQIAILRNRLSVGAGFKLRLNGRRISLGSIRNGGWLSVATLNGYLQVRLLNGVRIVWDGRSFLEVQAPKSLGGYLCGLCGNYNGRSDDDSLGVNGEMFHSQREFTRAWREGFCRADHRTKSNCLLNGRQRRWARQYCRPLRRLECAGAVNMTPYYNWCVEEMCKCHRDSVTKCICPVVRTVLKLCARKKSPVLDLAQFPCTGANKVCPRGFRYSDCACQSRCGHRLPRSHQPACPQPCRPGCVCRGRRQLYNGACVRQRECPGSGGGGGGGGGGVFRRARKLSADRRGRRSGRLGK</sequence>
<dbReference type="STRING" id="282301.A0A267GDG7"/>
<evidence type="ECO:0000256" key="1">
    <source>
        <dbReference type="ARBA" id="ARBA00004613"/>
    </source>
</evidence>
<protein>
    <recommendedName>
        <fullName evidence="10">VWFC domain-containing protein</fullName>
    </recommendedName>
</protein>
<keyword evidence="9" id="KW-1185">Reference proteome</keyword>
<evidence type="ECO:0000256" key="3">
    <source>
        <dbReference type="ARBA" id="ARBA00022729"/>
    </source>
</evidence>
<evidence type="ECO:0000313" key="9">
    <source>
        <dbReference type="Proteomes" id="UP000215902"/>
    </source>
</evidence>
<dbReference type="OrthoDB" id="6019304at2759"/>
<evidence type="ECO:0000313" key="8">
    <source>
        <dbReference type="EMBL" id="PAA84060.1"/>
    </source>
</evidence>
<dbReference type="SUPFAM" id="SSF57603">
    <property type="entry name" value="FnI-like domain"/>
    <property type="match status" value="4"/>
</dbReference>
<comment type="subcellular location">
    <subcellularLocation>
        <location evidence="1">Secreted</location>
    </subcellularLocation>
</comment>
<feature type="domain" description="VWFD" evidence="7">
    <location>
        <begin position="358"/>
        <end position="533"/>
    </location>
</feature>
<dbReference type="CDD" id="cd19941">
    <property type="entry name" value="TIL"/>
    <property type="match status" value="1"/>
</dbReference>
<dbReference type="PANTHER" id="PTHR46698">
    <property type="entry name" value="CROSSVEINLESS 2"/>
    <property type="match status" value="1"/>
</dbReference>
<accession>A0A267GDG7</accession>
<keyword evidence="2" id="KW-0964">Secreted</keyword>
<reference evidence="8 9" key="1">
    <citation type="submission" date="2017-06" db="EMBL/GenBank/DDBJ databases">
        <title>A platform for efficient transgenesis in Macrostomum lignano, a flatworm model organism for stem cell research.</title>
        <authorList>
            <person name="Berezikov E."/>
        </authorList>
    </citation>
    <scope>NUCLEOTIDE SEQUENCE [LARGE SCALE GENOMIC DNA]</scope>
    <source>
        <strain evidence="8">DV1</strain>
        <tissue evidence="8">Whole organism</tissue>
    </source>
</reference>
<dbReference type="Pfam" id="PF00093">
    <property type="entry name" value="VWC"/>
    <property type="match status" value="2"/>
</dbReference>
<feature type="signal peptide" evidence="5">
    <location>
        <begin position="1"/>
        <end position="24"/>
    </location>
</feature>
<dbReference type="PROSITE" id="PS50184">
    <property type="entry name" value="VWFC_2"/>
    <property type="match status" value="2"/>
</dbReference>
<dbReference type="InterPro" id="IPR001007">
    <property type="entry name" value="VWF_dom"/>
</dbReference>
<dbReference type="EMBL" id="NIVC01000390">
    <property type="protein sequence ID" value="PAA84060.1"/>
    <property type="molecule type" value="Genomic_DNA"/>
</dbReference>
<feature type="region of interest" description="Disordered" evidence="4">
    <location>
        <begin position="674"/>
        <end position="705"/>
    </location>
</feature>
<dbReference type="PANTHER" id="PTHR46698:SF4">
    <property type="entry name" value="CROSSVEINLESS 2"/>
    <property type="match status" value="1"/>
</dbReference>